<organism evidence="1 2">
    <name type="scientific">Vararia minispora EC-137</name>
    <dbReference type="NCBI Taxonomy" id="1314806"/>
    <lineage>
        <taxon>Eukaryota</taxon>
        <taxon>Fungi</taxon>
        <taxon>Dikarya</taxon>
        <taxon>Basidiomycota</taxon>
        <taxon>Agaricomycotina</taxon>
        <taxon>Agaricomycetes</taxon>
        <taxon>Russulales</taxon>
        <taxon>Lachnocladiaceae</taxon>
        <taxon>Vararia</taxon>
    </lineage>
</organism>
<proteinExistence type="predicted"/>
<evidence type="ECO:0000313" key="1">
    <source>
        <dbReference type="EMBL" id="KAI0035445.1"/>
    </source>
</evidence>
<comment type="caution">
    <text evidence="1">The sequence shown here is derived from an EMBL/GenBank/DDBJ whole genome shotgun (WGS) entry which is preliminary data.</text>
</comment>
<reference evidence="1" key="2">
    <citation type="journal article" date="2022" name="New Phytol.">
        <title>Evolutionary transition to the ectomycorrhizal habit in the genomes of a hyperdiverse lineage of mushroom-forming fungi.</title>
        <authorList>
            <person name="Looney B."/>
            <person name="Miyauchi S."/>
            <person name="Morin E."/>
            <person name="Drula E."/>
            <person name="Courty P.E."/>
            <person name="Kohler A."/>
            <person name="Kuo A."/>
            <person name="LaButti K."/>
            <person name="Pangilinan J."/>
            <person name="Lipzen A."/>
            <person name="Riley R."/>
            <person name="Andreopoulos W."/>
            <person name="He G."/>
            <person name="Johnson J."/>
            <person name="Nolan M."/>
            <person name="Tritt A."/>
            <person name="Barry K.W."/>
            <person name="Grigoriev I.V."/>
            <person name="Nagy L.G."/>
            <person name="Hibbett D."/>
            <person name="Henrissat B."/>
            <person name="Matheny P.B."/>
            <person name="Labbe J."/>
            <person name="Martin F.M."/>
        </authorList>
    </citation>
    <scope>NUCLEOTIDE SEQUENCE</scope>
    <source>
        <strain evidence="1">EC-137</strain>
    </source>
</reference>
<dbReference type="Proteomes" id="UP000814128">
    <property type="component" value="Unassembled WGS sequence"/>
</dbReference>
<accession>A0ACB8QV68</accession>
<keyword evidence="2" id="KW-1185">Reference proteome</keyword>
<evidence type="ECO:0000313" key="2">
    <source>
        <dbReference type="Proteomes" id="UP000814128"/>
    </source>
</evidence>
<name>A0ACB8QV68_9AGAM</name>
<protein>
    <submittedName>
        <fullName evidence="1">Uncharacterized protein</fullName>
    </submittedName>
</protein>
<dbReference type="EMBL" id="MU273484">
    <property type="protein sequence ID" value="KAI0035445.1"/>
    <property type="molecule type" value="Genomic_DNA"/>
</dbReference>
<reference evidence="1" key="1">
    <citation type="submission" date="2021-02" db="EMBL/GenBank/DDBJ databases">
        <authorList>
            <consortium name="DOE Joint Genome Institute"/>
            <person name="Ahrendt S."/>
            <person name="Looney B.P."/>
            <person name="Miyauchi S."/>
            <person name="Morin E."/>
            <person name="Drula E."/>
            <person name="Courty P.E."/>
            <person name="Chicoki N."/>
            <person name="Fauchery L."/>
            <person name="Kohler A."/>
            <person name="Kuo A."/>
            <person name="Labutti K."/>
            <person name="Pangilinan J."/>
            <person name="Lipzen A."/>
            <person name="Riley R."/>
            <person name="Andreopoulos W."/>
            <person name="He G."/>
            <person name="Johnson J."/>
            <person name="Barry K.W."/>
            <person name="Grigoriev I.V."/>
            <person name="Nagy L."/>
            <person name="Hibbett D."/>
            <person name="Henrissat B."/>
            <person name="Matheny P.B."/>
            <person name="Labbe J."/>
            <person name="Martin F."/>
        </authorList>
    </citation>
    <scope>NUCLEOTIDE SEQUENCE</scope>
    <source>
        <strain evidence="1">EC-137</strain>
    </source>
</reference>
<gene>
    <name evidence="1" type="ORF">K488DRAFT_43167</name>
</gene>
<sequence>MDTSDTPLDPYQRLQKELQRVREEKEVLASQHRTLLSRLTTMRDTLGNKLKKDAEELDRREQLVQRLQAQNDDLEATVDALKTELLTAHADAERVARELDALRGRALEESTLEASRRESELREAQAGLERAHIERDDWEVMAMRERMTADEARAALEATRRELAVEREAAKRALAERDVERGNARNLQSVLEDFQAAKDHEIKQSVREYERQLLSATQSLAEFKHRALQAELAIEESSTNTTRMKELEREVKEKSLLTDKLRHEAVIINEHLMEALRRLRRNSSDMNVDRRLVTNILLQFLTTPRADAKRFEMLMLLASILSWTDEERERAGLQRGSGGAPRAINTPKTRPVELDKTDETESFSRLWVEFLLTEAAAGSPQSETSSGQRSSPSLPSSPTRSARSVSGGLSPLTSLGRTAAMASSPDLSVPPMSSRKGKEKAVS</sequence>